<dbReference type="Proteomes" id="UP001185012">
    <property type="component" value="Unassembled WGS sequence"/>
</dbReference>
<comment type="caution">
    <text evidence="1">The sequence shown here is derived from an EMBL/GenBank/DDBJ whole genome shotgun (WGS) entry which is preliminary data.</text>
</comment>
<protein>
    <submittedName>
        <fullName evidence="1">Uncharacterized protein</fullName>
    </submittedName>
</protein>
<sequence>MIVYRLLKSLIVRGSGLGHQRKRKAKSTRVCLNIRKARFRVGMAVFVSLQKAHSETRNEVT</sequence>
<name>A0ABU1IN43_9BACL</name>
<reference evidence="1 2" key="1">
    <citation type="submission" date="2023-07" db="EMBL/GenBank/DDBJ databases">
        <title>Genomic Encyclopedia of Type Strains, Phase IV (KMG-IV): sequencing the most valuable type-strain genomes for metagenomic binning, comparative biology and taxonomic classification.</title>
        <authorList>
            <person name="Goeker M."/>
        </authorList>
    </citation>
    <scope>NUCLEOTIDE SEQUENCE [LARGE SCALE GENOMIC DNA]</scope>
    <source>
        <strain evidence="1 2">DSM 45903</strain>
    </source>
</reference>
<organism evidence="1 2">
    <name type="scientific">Desmospora profundinema</name>
    <dbReference type="NCBI Taxonomy" id="1571184"/>
    <lineage>
        <taxon>Bacteria</taxon>
        <taxon>Bacillati</taxon>
        <taxon>Bacillota</taxon>
        <taxon>Bacilli</taxon>
        <taxon>Bacillales</taxon>
        <taxon>Thermoactinomycetaceae</taxon>
        <taxon>Desmospora</taxon>
    </lineage>
</organism>
<evidence type="ECO:0000313" key="1">
    <source>
        <dbReference type="EMBL" id="MDR6226187.1"/>
    </source>
</evidence>
<proteinExistence type="predicted"/>
<dbReference type="EMBL" id="JAVDQG010000004">
    <property type="protein sequence ID" value="MDR6226187.1"/>
    <property type="molecule type" value="Genomic_DNA"/>
</dbReference>
<gene>
    <name evidence="1" type="ORF">JOE21_002193</name>
</gene>
<evidence type="ECO:0000313" key="2">
    <source>
        <dbReference type="Proteomes" id="UP001185012"/>
    </source>
</evidence>
<keyword evidence="2" id="KW-1185">Reference proteome</keyword>
<accession>A0ABU1IN43</accession>